<organism evidence="1 2">
    <name type="scientific">Dickeya lacustris</name>
    <dbReference type="NCBI Taxonomy" id="2259638"/>
    <lineage>
        <taxon>Bacteria</taxon>
        <taxon>Pseudomonadati</taxon>
        <taxon>Pseudomonadota</taxon>
        <taxon>Gammaproteobacteria</taxon>
        <taxon>Enterobacterales</taxon>
        <taxon>Pectobacteriaceae</taxon>
        <taxon>Dickeya</taxon>
    </lineage>
</organism>
<proteinExistence type="predicted"/>
<sequence>MTSADPQLIEFYDIQLKMAGITTALYPAFGSIWKNSWMYNDFTATLALGKSPSGFPIQSVTSLNTSDGKNFTANAIGSLPVSATNVTQTLGIFDSTGNPVGRVQYKKNYINAADCLIQASGVFPDSLINSSYPVTVIYTFSQTIGGETVYGIEIITTQSYPKKITNLSPTDLNHNSQIKICLTRKDGDCDYLHQYDGNVSLPIKGNILYFGRIDVNNGVPINANSSIYIVRQSQGGSPIKPSGSFNFFSSPGTRIEGNQLSWDLDWLEFSPPDFNSGEMVYYVFKVTVQVEGQSVVCFITNAPDNVLPRPPILNTWRIKPMQIVYGCLGKDTRILMQDGTEKALGEIHVGEWVCGQGGQPLRVENVTTGHETQYLDITLDMPGCSSVTITTSYGHPFYTTSGVKLARELTLTDRLMAYADKECLITAITAQQQPIEVFNLHLSTDDAAQMPEQGHGTMYANGVLVGDSVAQQRYEDAYKQRPVNVLSQLPTQWQEDYRNYLATRQADTHEQ</sequence>
<dbReference type="SUPFAM" id="SSF51294">
    <property type="entry name" value="Hedgehog/intein (Hint) domain"/>
    <property type="match status" value="1"/>
</dbReference>
<reference evidence="1 2" key="1">
    <citation type="submission" date="2022-12" db="EMBL/GenBank/DDBJ databases">
        <title>Complete genome sequencing of Dickeya lacustris type strain LMG30899.</title>
        <authorList>
            <person name="Dobhal S."/>
            <person name="Arizala D."/>
            <person name="Arif M."/>
        </authorList>
    </citation>
    <scope>NUCLEOTIDE SEQUENCE [LARGE SCALE GENOMIC DNA]</scope>
    <source>
        <strain evidence="1 2">LMG30899</strain>
    </source>
</reference>
<dbReference type="Gene3D" id="2.170.16.10">
    <property type="entry name" value="Hedgehog/Intein (Hint) domain"/>
    <property type="match status" value="1"/>
</dbReference>
<accession>A0ABY8G718</accession>
<dbReference type="RefSeq" id="WP_240632769.1">
    <property type="nucleotide sequence ID" value="NZ_CP114280.1"/>
</dbReference>
<keyword evidence="2" id="KW-1185">Reference proteome</keyword>
<evidence type="ECO:0000313" key="1">
    <source>
        <dbReference type="EMBL" id="WFN55758.1"/>
    </source>
</evidence>
<dbReference type="EMBL" id="CP114280">
    <property type="protein sequence ID" value="WFN55758.1"/>
    <property type="molecule type" value="Genomic_DNA"/>
</dbReference>
<dbReference type="InterPro" id="IPR036844">
    <property type="entry name" value="Hint_dom_sf"/>
</dbReference>
<gene>
    <name evidence="1" type="ORF">O1Q98_19715</name>
</gene>
<dbReference type="Proteomes" id="UP001219630">
    <property type="component" value="Chromosome"/>
</dbReference>
<name>A0ABY8G718_9GAMM</name>
<evidence type="ECO:0000313" key="2">
    <source>
        <dbReference type="Proteomes" id="UP001219630"/>
    </source>
</evidence>
<protein>
    <submittedName>
        <fullName evidence="1">Polymorphic toxin-type HINT domain-containing protein</fullName>
    </submittedName>
</protein>
<dbReference type="Pfam" id="PF07591">
    <property type="entry name" value="PT-HINT"/>
    <property type="match status" value="1"/>
</dbReference>